<gene>
    <name evidence="4" type="ORF">MUN76_07075</name>
</gene>
<feature type="transmembrane region" description="Helical" evidence="2">
    <location>
        <begin position="65"/>
        <end position="91"/>
    </location>
</feature>
<sequence length="239" mass="24684">MPSRDPRAMTQDVDAVLGPAPASYTRPEVVVLRFRRHGRRLVLPVVVLLVVAAASGYWIGALPEAWMNLAAAAAAVLIALLLGVFPILAWLAHRTTVTTRRVIVRGGFFVRHRSEVALSRVREVRSRRSIGQRMRGAGDIDLLFGTERATLVDVPGVEEVVDALQELSERNYEHSTQSFHRLAGEPGLGGTGGFGGGGTGGFGGGSGSTGGFGGGGFGGTPAAGGHAGGFGGGAPGPTH</sequence>
<protein>
    <submittedName>
        <fullName evidence="4">PH domain-containing protein</fullName>
    </submittedName>
</protein>
<feature type="compositionally biased region" description="Gly residues" evidence="1">
    <location>
        <begin position="186"/>
        <end position="207"/>
    </location>
</feature>
<evidence type="ECO:0000313" key="4">
    <source>
        <dbReference type="EMBL" id="UOQ61711.1"/>
    </source>
</evidence>
<dbReference type="InterPro" id="IPR005182">
    <property type="entry name" value="YdbS-like_PH"/>
</dbReference>
<organism evidence="4 5">
    <name type="scientific">Leucobacter rhizosphaerae</name>
    <dbReference type="NCBI Taxonomy" id="2932245"/>
    <lineage>
        <taxon>Bacteria</taxon>
        <taxon>Bacillati</taxon>
        <taxon>Actinomycetota</taxon>
        <taxon>Actinomycetes</taxon>
        <taxon>Micrococcales</taxon>
        <taxon>Microbacteriaceae</taxon>
        <taxon>Leucobacter</taxon>
    </lineage>
</organism>
<dbReference type="EMBL" id="CP095043">
    <property type="protein sequence ID" value="UOQ61711.1"/>
    <property type="molecule type" value="Genomic_DNA"/>
</dbReference>
<feature type="domain" description="YdbS-like PH" evidence="3">
    <location>
        <begin position="90"/>
        <end position="162"/>
    </location>
</feature>
<dbReference type="Proteomes" id="UP000831775">
    <property type="component" value="Chromosome"/>
</dbReference>
<name>A0ABY4FZQ4_9MICO</name>
<keyword evidence="5" id="KW-1185">Reference proteome</keyword>
<proteinExistence type="predicted"/>
<dbReference type="PANTHER" id="PTHR37938">
    <property type="entry name" value="BLL0215 PROTEIN"/>
    <property type="match status" value="1"/>
</dbReference>
<keyword evidence="2" id="KW-0812">Transmembrane</keyword>
<keyword evidence="2" id="KW-0472">Membrane</keyword>
<reference evidence="4 5" key="1">
    <citation type="submission" date="2022-04" db="EMBL/GenBank/DDBJ databases">
        <title>Leucobacter sp. isolated from rhizosphere of onion.</title>
        <authorList>
            <person name="Won M."/>
            <person name="Lee C.-M."/>
            <person name="Woen H.-Y."/>
            <person name="Kwon S.-W."/>
        </authorList>
    </citation>
    <scope>NUCLEOTIDE SEQUENCE [LARGE SCALE GENOMIC DNA]</scope>
    <source>
        <strain evidence="4 5">H25R-14</strain>
    </source>
</reference>
<dbReference type="RefSeq" id="WP_244688379.1">
    <property type="nucleotide sequence ID" value="NZ_CP095043.1"/>
</dbReference>
<dbReference type="PANTHER" id="PTHR37938:SF1">
    <property type="entry name" value="BLL0215 PROTEIN"/>
    <property type="match status" value="1"/>
</dbReference>
<evidence type="ECO:0000256" key="2">
    <source>
        <dbReference type="SAM" id="Phobius"/>
    </source>
</evidence>
<dbReference type="Pfam" id="PF03703">
    <property type="entry name" value="bPH_2"/>
    <property type="match status" value="1"/>
</dbReference>
<evidence type="ECO:0000259" key="3">
    <source>
        <dbReference type="Pfam" id="PF03703"/>
    </source>
</evidence>
<accession>A0ABY4FZQ4</accession>
<keyword evidence="2" id="KW-1133">Transmembrane helix</keyword>
<evidence type="ECO:0000313" key="5">
    <source>
        <dbReference type="Proteomes" id="UP000831775"/>
    </source>
</evidence>
<feature type="transmembrane region" description="Helical" evidence="2">
    <location>
        <begin position="41"/>
        <end position="59"/>
    </location>
</feature>
<evidence type="ECO:0000256" key="1">
    <source>
        <dbReference type="SAM" id="MobiDB-lite"/>
    </source>
</evidence>
<feature type="region of interest" description="Disordered" evidence="1">
    <location>
        <begin position="184"/>
        <end position="207"/>
    </location>
</feature>